<sequence length="284" mass="28999">MSRSPRRALLGMVRLMTVPAFAAALLCGGPASAATPEPSVNPSETPSATVKITDDSHVLSRADRASLRDAPSILGSSDPNPDPVWIYTTTDLARDKAAFDQRYETMRGSAPNNVVIMAVNTKSRHIIITSGTASGLSDSMADGAREDFTTSFQTEPNYGKALNSALTYIETGLHLQAESSPPASVSAGSSHHGGSEALLAVVLLIGLIILAAFITKGVGARSSSGGSGGWRYRSYEDQPSYGDSSAAVGFFDSGSSSDFSSGSGDSGGSTSGGDSGGGTSSGDF</sequence>
<organism evidence="5 6">
    <name type="scientific">Actinoallomurus vinaceus</name>
    <dbReference type="NCBI Taxonomy" id="1080074"/>
    <lineage>
        <taxon>Bacteria</taxon>
        <taxon>Bacillati</taxon>
        <taxon>Actinomycetota</taxon>
        <taxon>Actinomycetes</taxon>
        <taxon>Streptosporangiales</taxon>
        <taxon>Thermomonosporaceae</taxon>
        <taxon>Actinoallomurus</taxon>
    </lineage>
</organism>
<evidence type="ECO:0000256" key="2">
    <source>
        <dbReference type="SAM" id="Phobius"/>
    </source>
</evidence>
<feature type="compositionally biased region" description="Gly residues" evidence="1">
    <location>
        <begin position="264"/>
        <end position="284"/>
    </location>
</feature>
<keyword evidence="6" id="KW-1185">Reference proteome</keyword>
<evidence type="ECO:0000256" key="3">
    <source>
        <dbReference type="SAM" id="SignalP"/>
    </source>
</evidence>
<evidence type="ECO:0000259" key="4">
    <source>
        <dbReference type="Pfam" id="PF04536"/>
    </source>
</evidence>
<dbReference type="EMBL" id="BAABHK010000021">
    <property type="protein sequence ID" value="GAA4638020.1"/>
    <property type="molecule type" value="Genomic_DNA"/>
</dbReference>
<comment type="caution">
    <text evidence="5">The sequence shown here is derived from an EMBL/GenBank/DDBJ whole genome shotgun (WGS) entry which is preliminary data.</text>
</comment>
<reference evidence="6" key="1">
    <citation type="journal article" date="2019" name="Int. J. Syst. Evol. Microbiol.">
        <title>The Global Catalogue of Microorganisms (GCM) 10K type strain sequencing project: providing services to taxonomists for standard genome sequencing and annotation.</title>
        <authorList>
            <consortium name="The Broad Institute Genomics Platform"/>
            <consortium name="The Broad Institute Genome Sequencing Center for Infectious Disease"/>
            <person name="Wu L."/>
            <person name="Ma J."/>
        </authorList>
    </citation>
    <scope>NUCLEOTIDE SEQUENCE [LARGE SCALE GENOMIC DNA]</scope>
    <source>
        <strain evidence="6">JCM 17939</strain>
    </source>
</reference>
<feature type="transmembrane region" description="Helical" evidence="2">
    <location>
        <begin position="197"/>
        <end position="214"/>
    </location>
</feature>
<evidence type="ECO:0000313" key="6">
    <source>
        <dbReference type="Proteomes" id="UP001501442"/>
    </source>
</evidence>
<keyword evidence="3" id="KW-0732">Signal</keyword>
<feature type="signal peptide" evidence="3">
    <location>
        <begin position="1"/>
        <end position="22"/>
    </location>
</feature>
<feature type="region of interest" description="Disordered" evidence="1">
    <location>
        <begin position="255"/>
        <end position="284"/>
    </location>
</feature>
<keyword evidence="2" id="KW-0812">Transmembrane</keyword>
<proteinExistence type="predicted"/>
<dbReference type="RefSeq" id="WP_345441286.1">
    <property type="nucleotide sequence ID" value="NZ_BAABHK010000021.1"/>
</dbReference>
<dbReference type="InterPro" id="IPR007621">
    <property type="entry name" value="TPM_dom"/>
</dbReference>
<evidence type="ECO:0000313" key="5">
    <source>
        <dbReference type="EMBL" id="GAA4638020.1"/>
    </source>
</evidence>
<gene>
    <name evidence="5" type="ORF">GCM10023196_094130</name>
</gene>
<feature type="compositionally biased region" description="Polar residues" evidence="1">
    <location>
        <begin position="38"/>
        <end position="50"/>
    </location>
</feature>
<protein>
    <recommendedName>
        <fullName evidence="4">TPM domain-containing protein</fullName>
    </recommendedName>
</protein>
<feature type="region of interest" description="Disordered" evidence="1">
    <location>
        <begin position="32"/>
        <end position="56"/>
    </location>
</feature>
<evidence type="ECO:0000256" key="1">
    <source>
        <dbReference type="SAM" id="MobiDB-lite"/>
    </source>
</evidence>
<feature type="chain" id="PRO_5046417392" description="TPM domain-containing protein" evidence="3">
    <location>
        <begin position="23"/>
        <end position="284"/>
    </location>
</feature>
<feature type="domain" description="TPM" evidence="4">
    <location>
        <begin position="52"/>
        <end position="169"/>
    </location>
</feature>
<dbReference type="Pfam" id="PF04536">
    <property type="entry name" value="TPM_phosphatase"/>
    <property type="match status" value="1"/>
</dbReference>
<dbReference type="Gene3D" id="3.10.310.50">
    <property type="match status" value="1"/>
</dbReference>
<keyword evidence="2" id="KW-1133">Transmembrane helix</keyword>
<name>A0ABP8UT95_9ACTN</name>
<dbReference type="Proteomes" id="UP001501442">
    <property type="component" value="Unassembled WGS sequence"/>
</dbReference>
<keyword evidence="2" id="KW-0472">Membrane</keyword>
<accession>A0ABP8UT95</accession>